<dbReference type="SUPFAM" id="SSF46785">
    <property type="entry name" value="Winged helix' DNA-binding domain"/>
    <property type="match status" value="1"/>
</dbReference>
<dbReference type="Gene3D" id="1.10.10.10">
    <property type="entry name" value="Winged helix-like DNA-binding domain superfamily/Winged helix DNA-binding domain"/>
    <property type="match status" value="1"/>
</dbReference>
<organism evidence="5 6">
    <name type="scientific">Candidatus Gallipaludibacter merdavium</name>
    <dbReference type="NCBI Taxonomy" id="2840839"/>
    <lineage>
        <taxon>Bacteria</taxon>
        <taxon>Pseudomonadati</taxon>
        <taxon>Bacteroidota</taxon>
        <taxon>Bacteroidia</taxon>
        <taxon>Bacteroidales</taxon>
        <taxon>Candidatus Gallipaludibacter</taxon>
    </lineage>
</organism>
<gene>
    <name evidence="5" type="ORF">IAA73_05455</name>
</gene>
<reference evidence="5" key="1">
    <citation type="submission" date="2020-10" db="EMBL/GenBank/DDBJ databases">
        <authorList>
            <person name="Gilroy R."/>
        </authorList>
    </citation>
    <scope>NUCLEOTIDE SEQUENCE</scope>
    <source>
        <strain evidence="5">G3-3990</strain>
    </source>
</reference>
<evidence type="ECO:0000259" key="4">
    <source>
        <dbReference type="PROSITE" id="PS50949"/>
    </source>
</evidence>
<comment type="caution">
    <text evidence="5">The sequence shown here is derived from an EMBL/GenBank/DDBJ whole genome shotgun (WGS) entry which is preliminary data.</text>
</comment>
<dbReference type="Pfam" id="PF00392">
    <property type="entry name" value="GntR"/>
    <property type="match status" value="1"/>
</dbReference>
<name>A0A9D9HTM8_9BACT</name>
<evidence type="ECO:0000256" key="1">
    <source>
        <dbReference type="ARBA" id="ARBA00023015"/>
    </source>
</evidence>
<dbReference type="EMBL" id="JADIMG010000055">
    <property type="protein sequence ID" value="MBO8459765.1"/>
    <property type="molecule type" value="Genomic_DNA"/>
</dbReference>
<keyword evidence="1" id="KW-0805">Transcription regulation</keyword>
<dbReference type="GO" id="GO:0003700">
    <property type="term" value="F:DNA-binding transcription factor activity"/>
    <property type="evidence" value="ECO:0007669"/>
    <property type="project" value="InterPro"/>
</dbReference>
<dbReference type="SMART" id="SM00345">
    <property type="entry name" value="HTH_GNTR"/>
    <property type="match status" value="1"/>
</dbReference>
<dbReference type="AlphaFoldDB" id="A0A9D9HTM8"/>
<evidence type="ECO:0000313" key="6">
    <source>
        <dbReference type="Proteomes" id="UP000823641"/>
    </source>
</evidence>
<keyword evidence="2" id="KW-0238">DNA-binding</keyword>
<proteinExistence type="predicted"/>
<dbReference type="InterPro" id="IPR036388">
    <property type="entry name" value="WH-like_DNA-bd_sf"/>
</dbReference>
<feature type="domain" description="HTH gntR-type" evidence="4">
    <location>
        <begin position="7"/>
        <end position="75"/>
    </location>
</feature>
<dbReference type="PANTHER" id="PTHR38445:SF10">
    <property type="entry name" value="GNTR-FAMILY TRANSCRIPTIONAL REGULATOR"/>
    <property type="match status" value="1"/>
</dbReference>
<dbReference type="PANTHER" id="PTHR38445">
    <property type="entry name" value="HTH-TYPE TRANSCRIPTIONAL REPRESSOR YTRA"/>
    <property type="match status" value="1"/>
</dbReference>
<dbReference type="PROSITE" id="PS50949">
    <property type="entry name" value="HTH_GNTR"/>
    <property type="match status" value="1"/>
</dbReference>
<evidence type="ECO:0000313" key="5">
    <source>
        <dbReference type="EMBL" id="MBO8459765.1"/>
    </source>
</evidence>
<accession>A0A9D9HTM8</accession>
<sequence length="121" mass="14319">MIFKESKTIYLQIADRIMDEILQKVYLEQERIPSVRDYAAMVEVNPNTVVRTFEYLQGRQIIFNKRGIGYFVEKGAVKRIHALRKEVFLREELPEMCKSMKVLGIKPDDIAALYKEYLEKE</sequence>
<dbReference type="Gene3D" id="1.10.287.100">
    <property type="match status" value="1"/>
</dbReference>
<dbReference type="CDD" id="cd07377">
    <property type="entry name" value="WHTH_GntR"/>
    <property type="match status" value="1"/>
</dbReference>
<protein>
    <submittedName>
        <fullName evidence="5">GntR family transcriptional regulator</fullName>
    </submittedName>
</protein>
<evidence type="ECO:0000256" key="3">
    <source>
        <dbReference type="ARBA" id="ARBA00023163"/>
    </source>
</evidence>
<reference evidence="5" key="2">
    <citation type="journal article" date="2021" name="PeerJ">
        <title>Extensive microbial diversity within the chicken gut microbiome revealed by metagenomics and culture.</title>
        <authorList>
            <person name="Gilroy R."/>
            <person name="Ravi A."/>
            <person name="Getino M."/>
            <person name="Pursley I."/>
            <person name="Horton D.L."/>
            <person name="Alikhan N.F."/>
            <person name="Baker D."/>
            <person name="Gharbi K."/>
            <person name="Hall N."/>
            <person name="Watson M."/>
            <person name="Adriaenssens E.M."/>
            <person name="Foster-Nyarko E."/>
            <person name="Jarju S."/>
            <person name="Secka A."/>
            <person name="Antonio M."/>
            <person name="Oren A."/>
            <person name="Chaudhuri R.R."/>
            <person name="La Ragione R."/>
            <person name="Hildebrand F."/>
            <person name="Pallen M.J."/>
        </authorList>
    </citation>
    <scope>NUCLEOTIDE SEQUENCE</scope>
    <source>
        <strain evidence="5">G3-3990</strain>
    </source>
</reference>
<dbReference type="InterPro" id="IPR036390">
    <property type="entry name" value="WH_DNA-bd_sf"/>
</dbReference>
<dbReference type="InterPro" id="IPR000524">
    <property type="entry name" value="Tscrpt_reg_HTH_GntR"/>
</dbReference>
<dbReference type="GO" id="GO:0003677">
    <property type="term" value="F:DNA binding"/>
    <property type="evidence" value="ECO:0007669"/>
    <property type="project" value="UniProtKB-KW"/>
</dbReference>
<keyword evidence="3" id="KW-0804">Transcription</keyword>
<evidence type="ECO:0000256" key="2">
    <source>
        <dbReference type="ARBA" id="ARBA00023125"/>
    </source>
</evidence>
<dbReference type="Proteomes" id="UP000823641">
    <property type="component" value="Unassembled WGS sequence"/>
</dbReference>